<keyword evidence="8" id="KW-1185">Reference proteome</keyword>
<dbReference type="GO" id="GO:0003899">
    <property type="term" value="F:DNA-directed RNA polymerase activity"/>
    <property type="evidence" value="ECO:0007669"/>
    <property type="project" value="InterPro"/>
</dbReference>
<dbReference type="SUPFAM" id="SSF88659">
    <property type="entry name" value="Sigma3 and sigma4 domains of RNA polymerase sigma factors"/>
    <property type="match status" value="2"/>
</dbReference>
<dbReference type="Pfam" id="PF04542">
    <property type="entry name" value="Sigma70_r2"/>
    <property type="match status" value="1"/>
</dbReference>
<dbReference type="GO" id="GO:0003677">
    <property type="term" value="F:DNA binding"/>
    <property type="evidence" value="ECO:0007669"/>
    <property type="project" value="UniProtKB-KW"/>
</dbReference>
<evidence type="ECO:0000259" key="5">
    <source>
        <dbReference type="Pfam" id="PF04542"/>
    </source>
</evidence>
<feature type="domain" description="RNA polymerase sigma-70 region 2" evidence="5">
    <location>
        <begin position="21"/>
        <end position="89"/>
    </location>
</feature>
<evidence type="ECO:0000256" key="4">
    <source>
        <dbReference type="ARBA" id="ARBA00023163"/>
    </source>
</evidence>
<dbReference type="OrthoDB" id="9799825at2"/>
<dbReference type="GO" id="GO:0016987">
    <property type="term" value="F:sigma factor activity"/>
    <property type="evidence" value="ECO:0007669"/>
    <property type="project" value="UniProtKB-KW"/>
</dbReference>
<accession>A0A4R1KEM6</accession>
<dbReference type="NCBIfam" id="TIGR02937">
    <property type="entry name" value="sigma70-ECF"/>
    <property type="match status" value="1"/>
</dbReference>
<evidence type="ECO:0000259" key="6">
    <source>
        <dbReference type="Pfam" id="PF04545"/>
    </source>
</evidence>
<dbReference type="PRINTS" id="PR00046">
    <property type="entry name" value="SIGMA70FCT"/>
</dbReference>
<dbReference type="CDD" id="cd06171">
    <property type="entry name" value="Sigma70_r4"/>
    <property type="match status" value="1"/>
</dbReference>
<name>A0A4R1KEM6_9BACT</name>
<gene>
    <name evidence="7" type="ORF">C8D98_0235</name>
</gene>
<feature type="domain" description="RNA polymerase sigma-70 region 4" evidence="6">
    <location>
        <begin position="190"/>
        <end position="238"/>
    </location>
</feature>
<evidence type="ECO:0000256" key="3">
    <source>
        <dbReference type="ARBA" id="ARBA00023125"/>
    </source>
</evidence>
<dbReference type="AlphaFoldDB" id="A0A4R1KEM6"/>
<evidence type="ECO:0000256" key="1">
    <source>
        <dbReference type="ARBA" id="ARBA00023015"/>
    </source>
</evidence>
<evidence type="ECO:0000313" key="7">
    <source>
        <dbReference type="EMBL" id="TCK61729.1"/>
    </source>
</evidence>
<dbReference type="EMBL" id="SMGG01000003">
    <property type="protein sequence ID" value="TCK61729.1"/>
    <property type="molecule type" value="Genomic_DNA"/>
</dbReference>
<dbReference type="Pfam" id="PF04545">
    <property type="entry name" value="Sigma70_r4"/>
    <property type="match status" value="1"/>
</dbReference>
<sequence length="245" mass="28499">MTPYESASGNKFSREEKDQIISEFMPRIKSWVLRISTTLPDSVDVDDLYSSACLGLIESLERFDKDRNVNFYTYGERRIKGAILDTLRNLDFLPRNVRTRLKQLERHMESHYRHSGTKPSVEDIVKNSDFTETEVHRLQELMENDKLLSLDESIGPDGESTMVDFIRFAGLTPEDETVRNRLVDKLAEEIDALNEKEKYVVSLYYYEELTMKEIAEVLGITESRVSQIHSAAAAKLQKRLREFYE</sequence>
<dbReference type="NCBIfam" id="TIGR02479">
    <property type="entry name" value="FliA_WhiG"/>
    <property type="match status" value="1"/>
</dbReference>
<keyword evidence="2" id="KW-0731">Sigma factor</keyword>
<evidence type="ECO:0000313" key="8">
    <source>
        <dbReference type="Proteomes" id="UP000294614"/>
    </source>
</evidence>
<dbReference type="InterPro" id="IPR007627">
    <property type="entry name" value="RNA_pol_sigma70_r2"/>
</dbReference>
<dbReference type="InterPro" id="IPR013325">
    <property type="entry name" value="RNA_pol_sigma_r2"/>
</dbReference>
<dbReference type="Gene3D" id="1.20.140.160">
    <property type="match status" value="1"/>
</dbReference>
<dbReference type="InterPro" id="IPR007630">
    <property type="entry name" value="RNA_pol_sigma70_r4"/>
</dbReference>
<dbReference type="InterPro" id="IPR013324">
    <property type="entry name" value="RNA_pol_sigma_r3/r4-like"/>
</dbReference>
<dbReference type="InterPro" id="IPR012845">
    <property type="entry name" value="RNA_pol_sigma_FliA_WhiG"/>
</dbReference>
<dbReference type="InterPro" id="IPR000943">
    <property type="entry name" value="RNA_pol_sigma70"/>
</dbReference>
<keyword evidence="3" id="KW-0238">DNA-binding</keyword>
<dbReference type="GO" id="GO:0006352">
    <property type="term" value="P:DNA-templated transcription initiation"/>
    <property type="evidence" value="ECO:0007669"/>
    <property type="project" value="InterPro"/>
</dbReference>
<proteinExistence type="predicted"/>
<protein>
    <submittedName>
        <fullName evidence="7">RNA polymerase sigma-28 (SigD/FliA/WhiG) subunit</fullName>
    </submittedName>
</protein>
<dbReference type="PANTHER" id="PTHR30385">
    <property type="entry name" value="SIGMA FACTOR F FLAGELLAR"/>
    <property type="match status" value="1"/>
</dbReference>
<dbReference type="Proteomes" id="UP000294614">
    <property type="component" value="Unassembled WGS sequence"/>
</dbReference>
<dbReference type="InterPro" id="IPR014284">
    <property type="entry name" value="RNA_pol_sigma-70_dom"/>
</dbReference>
<dbReference type="SUPFAM" id="SSF88946">
    <property type="entry name" value="Sigma2 domain of RNA polymerase sigma factors"/>
    <property type="match status" value="1"/>
</dbReference>
<dbReference type="Gene3D" id="1.10.1740.10">
    <property type="match status" value="1"/>
</dbReference>
<evidence type="ECO:0000256" key="2">
    <source>
        <dbReference type="ARBA" id="ARBA00023082"/>
    </source>
</evidence>
<comment type="caution">
    <text evidence="7">The sequence shown here is derived from an EMBL/GenBank/DDBJ whole genome shotgun (WGS) entry which is preliminary data.</text>
</comment>
<reference evidence="7 8" key="1">
    <citation type="submission" date="2019-03" db="EMBL/GenBank/DDBJ databases">
        <title>Genomic Encyclopedia of Type Strains, Phase IV (KMG-IV): sequencing the most valuable type-strain genomes for metagenomic binning, comparative biology and taxonomic classification.</title>
        <authorList>
            <person name="Goeker M."/>
        </authorList>
    </citation>
    <scope>NUCLEOTIDE SEQUENCE [LARGE SCALE GENOMIC DNA]</scope>
    <source>
        <strain evidence="7 8">DSM 24984</strain>
    </source>
</reference>
<keyword evidence="1" id="KW-0805">Transcription regulation</keyword>
<dbReference type="RefSeq" id="WP_132871257.1">
    <property type="nucleotide sequence ID" value="NZ_JAJUHT010000003.1"/>
</dbReference>
<organism evidence="7 8">
    <name type="scientific">Seleniivibrio woodruffii</name>
    <dbReference type="NCBI Taxonomy" id="1078050"/>
    <lineage>
        <taxon>Bacteria</taxon>
        <taxon>Pseudomonadati</taxon>
        <taxon>Deferribacterota</taxon>
        <taxon>Deferribacteres</taxon>
        <taxon>Deferribacterales</taxon>
        <taxon>Geovibrionaceae</taxon>
        <taxon>Seleniivibrio</taxon>
    </lineage>
</organism>
<dbReference type="PANTHER" id="PTHR30385:SF7">
    <property type="entry name" value="RNA POLYMERASE SIGMA FACTOR FLIA"/>
    <property type="match status" value="1"/>
</dbReference>
<keyword evidence="4" id="KW-0804">Transcription</keyword>